<gene>
    <name evidence="5" type="ordered locus">Smon_0613</name>
</gene>
<organism evidence="5 6">
    <name type="scientific">Streptobacillus moniliformis (strain ATCC 14647 / DSM 12112 / NCTC 10651 / 9901)</name>
    <dbReference type="NCBI Taxonomy" id="519441"/>
    <lineage>
        <taxon>Bacteria</taxon>
        <taxon>Fusobacteriati</taxon>
        <taxon>Fusobacteriota</taxon>
        <taxon>Fusobacteriia</taxon>
        <taxon>Fusobacteriales</taxon>
        <taxon>Leptotrichiaceae</taxon>
        <taxon>Streptobacillus</taxon>
    </lineage>
</organism>
<evidence type="ECO:0000256" key="3">
    <source>
        <dbReference type="ARBA" id="ARBA00022801"/>
    </source>
</evidence>
<dbReference type="AlphaFoldDB" id="D1AXR5"/>
<evidence type="ECO:0000259" key="4">
    <source>
        <dbReference type="Pfam" id="PF00326"/>
    </source>
</evidence>
<dbReference type="InterPro" id="IPR001375">
    <property type="entry name" value="Peptidase_S9_cat"/>
</dbReference>
<dbReference type="OrthoDB" id="108903at2"/>
<dbReference type="Gene3D" id="3.40.50.1820">
    <property type="entry name" value="alpha/beta hydrolase"/>
    <property type="match status" value="1"/>
</dbReference>
<comment type="similarity">
    <text evidence="1">Belongs to the peptidase S9C family.</text>
</comment>
<name>D1AXR5_STRM9</name>
<dbReference type="Proteomes" id="UP000002072">
    <property type="component" value="Chromosome"/>
</dbReference>
<dbReference type="GO" id="GO:0004252">
    <property type="term" value="F:serine-type endopeptidase activity"/>
    <property type="evidence" value="ECO:0007669"/>
    <property type="project" value="TreeGrafter"/>
</dbReference>
<dbReference type="InterPro" id="IPR029058">
    <property type="entry name" value="AB_hydrolase_fold"/>
</dbReference>
<accession>D1AXR5</accession>
<feature type="domain" description="Peptidase S9 prolyl oligopeptidase catalytic" evidence="4">
    <location>
        <begin position="445"/>
        <end position="654"/>
    </location>
</feature>
<protein>
    <submittedName>
        <fullName evidence="5">Peptidase S9 prolyl oligopeptidase active site domain protein</fullName>
    </submittedName>
</protein>
<dbReference type="Pfam" id="PF00326">
    <property type="entry name" value="Peptidase_S9"/>
    <property type="match status" value="1"/>
</dbReference>
<dbReference type="GeneID" id="29673571"/>
<sequence length="655" mass="76226">MSKLNIDTMNDFKYIWNLKSNKNKTALTYIVSKPNLEKNRYDSSVYMFDGNEHRKLTNEGNYEFLDNSNIYFFSKRSDEDKENENGSVIYKLNIEKPGEAEKFLEFDFPVNKIYKIHDDLYILSSEYSLDNPEFYLLSKEEKAKYIKETKDKSFRRIIDEIPFWNDASTYISKRRNAIFKYIPSENKIENISLLNGTSVSILDIDNNKILLISEYFDKKMGKYNSLMEYDVNNSEMKTIVEDGKYSFSNAKYGKNNIYAIASLMEFYGINENSKMFKINRNNLEIELYLDEDVSYGNATGTDARFGYNESFKVNYDTEEVTYICTTEYKAELHGVKDGKSYVISDSLGSVDGYATLKDELYLLGFKDSKLLEIYSSKELVQITSYNEDIMKDKYVAEPKMFEFESNGDTLKGFVLLPENFDENKSYPAILDIHGGPKTVYSTIYYHEMQVWVNRGYVVMFTNPHGSSGRGDKFSDIRGKYGTIDYEDLMKFVDEVLIKYPNIDKEKLGITGGSYGGFMTNWIITHTDRFKVAATQRSISNWISMYGISDIGYYFSDDQNYTTLPNEKGFEKIWNHSPLKYIENAKTPTLIIHSNEDYRCPVDQGYQLFTALRDRNVDTKMVLFYGESHGLSRGGKPKARIERLEEITNWIDKYTK</sequence>
<evidence type="ECO:0000256" key="2">
    <source>
        <dbReference type="ARBA" id="ARBA00022670"/>
    </source>
</evidence>
<dbReference type="HOGENOM" id="CLU_008615_2_2_0"/>
<dbReference type="STRING" id="519441.Smon_0613"/>
<dbReference type="KEGG" id="smf:Smon_0613"/>
<keyword evidence="6" id="KW-1185">Reference proteome</keyword>
<reference evidence="5 6" key="1">
    <citation type="journal article" date="2009" name="Stand. Genomic Sci.">
        <title>Complete genome sequence of Streptobacillus moniliformis type strain (9901T).</title>
        <authorList>
            <person name="Nolan M."/>
            <person name="Gronow S."/>
            <person name="Lapidus A."/>
            <person name="Ivanova N."/>
            <person name="Copeland A."/>
            <person name="Lucas S."/>
            <person name="Del Rio T.G."/>
            <person name="Chen F."/>
            <person name="Tice H."/>
            <person name="Pitluck S."/>
            <person name="Cheng J.F."/>
            <person name="Sims D."/>
            <person name="Meincke L."/>
            <person name="Bruce D."/>
            <person name="Goodwin L."/>
            <person name="Brettin T."/>
            <person name="Han C."/>
            <person name="Detter J.C."/>
            <person name="Ovchinikova G."/>
            <person name="Pati A."/>
            <person name="Mavromatis K."/>
            <person name="Mikhailova N."/>
            <person name="Chen A."/>
            <person name="Palaniappan K."/>
            <person name="Land M."/>
            <person name="Hauser L."/>
            <person name="Chang Y.J."/>
            <person name="Jeffries C.D."/>
            <person name="Rohde M."/>
            <person name="Sproer C."/>
            <person name="Goker M."/>
            <person name="Bristow J."/>
            <person name="Eisen J.A."/>
            <person name="Markowitz V."/>
            <person name="Hugenholtz P."/>
            <person name="Kyrpides N.C."/>
            <person name="Klenk H.P."/>
            <person name="Chain P."/>
        </authorList>
    </citation>
    <scope>NUCLEOTIDE SEQUENCE [LARGE SCALE GENOMIC DNA]</scope>
    <source>
        <strain evidence="6">ATCC 14647 / DSM 12112 / NCTC 10651 / 9901</strain>
    </source>
</reference>
<dbReference type="PANTHER" id="PTHR42776:SF27">
    <property type="entry name" value="DIPEPTIDYL PEPTIDASE FAMILY MEMBER 6"/>
    <property type="match status" value="1"/>
</dbReference>
<dbReference type="eggNOG" id="COG1506">
    <property type="taxonomic scope" value="Bacteria"/>
</dbReference>
<dbReference type="MEROPS" id="S09.071"/>
<proteinExistence type="inferred from homology"/>
<keyword evidence="2" id="KW-0645">Protease</keyword>
<dbReference type="SUPFAM" id="SSF53474">
    <property type="entry name" value="alpha/beta-Hydrolases"/>
    <property type="match status" value="1"/>
</dbReference>
<evidence type="ECO:0000313" key="5">
    <source>
        <dbReference type="EMBL" id="ACZ01091.1"/>
    </source>
</evidence>
<dbReference type="EMBL" id="CP001779">
    <property type="protein sequence ID" value="ACZ01091.1"/>
    <property type="molecule type" value="Genomic_DNA"/>
</dbReference>
<dbReference type="RefSeq" id="WP_012858643.1">
    <property type="nucleotide sequence ID" value="NC_013515.1"/>
</dbReference>
<evidence type="ECO:0000313" key="6">
    <source>
        <dbReference type="Proteomes" id="UP000002072"/>
    </source>
</evidence>
<dbReference type="FunFam" id="3.40.50.1820:FF:000028">
    <property type="entry name" value="S9 family peptidase"/>
    <property type="match status" value="1"/>
</dbReference>
<evidence type="ECO:0000256" key="1">
    <source>
        <dbReference type="ARBA" id="ARBA00010040"/>
    </source>
</evidence>
<keyword evidence="3" id="KW-0378">Hydrolase</keyword>
<dbReference type="PANTHER" id="PTHR42776">
    <property type="entry name" value="SERINE PEPTIDASE S9 FAMILY MEMBER"/>
    <property type="match status" value="1"/>
</dbReference>
<dbReference type="GO" id="GO:0006508">
    <property type="term" value="P:proteolysis"/>
    <property type="evidence" value="ECO:0007669"/>
    <property type="project" value="UniProtKB-KW"/>
</dbReference>